<proteinExistence type="predicted"/>
<feature type="domain" description="Mycothiol-dependent maleylpyruvate isomerase metal-binding" evidence="2">
    <location>
        <begin position="11"/>
        <end position="143"/>
    </location>
</feature>
<dbReference type="InterPro" id="IPR013917">
    <property type="entry name" value="tRNA_wybutosine-synth"/>
</dbReference>
<dbReference type="InterPro" id="IPR024344">
    <property type="entry name" value="MDMPI_metal-binding"/>
</dbReference>
<organism evidence="3 4">
    <name type="scientific">Amycolatopsis endophytica</name>
    <dbReference type="NCBI Taxonomy" id="860233"/>
    <lineage>
        <taxon>Bacteria</taxon>
        <taxon>Bacillati</taxon>
        <taxon>Actinomycetota</taxon>
        <taxon>Actinomycetes</taxon>
        <taxon>Pseudonocardiales</taxon>
        <taxon>Pseudonocardiaceae</taxon>
        <taxon>Amycolatopsis</taxon>
    </lineage>
</organism>
<dbReference type="Gene3D" id="1.20.120.450">
    <property type="entry name" value="dinb family like domain"/>
    <property type="match status" value="1"/>
</dbReference>
<reference evidence="3 4" key="1">
    <citation type="submission" date="2020-07" db="EMBL/GenBank/DDBJ databases">
        <title>Sequencing the genomes of 1000 actinobacteria strains.</title>
        <authorList>
            <person name="Klenk H.-P."/>
        </authorList>
    </citation>
    <scope>NUCLEOTIDE SEQUENCE [LARGE SCALE GENOMIC DNA]</scope>
    <source>
        <strain evidence="3 4">DSM 104006</strain>
    </source>
</reference>
<dbReference type="NCBIfam" id="TIGR03083">
    <property type="entry name" value="maleylpyruvate isomerase family mycothiol-dependent enzyme"/>
    <property type="match status" value="1"/>
</dbReference>
<dbReference type="AlphaFoldDB" id="A0A853B8W2"/>
<sequence length="260" mass="28239">MADPGEVLKDLADESRELDDLATEAEWSTPTPAKGWAIAHQIAHLAWTDARALIAVRSPEEFPAEVQRALAAGDGFVDRGARELAAKPREEVLAQWRSGRAELASALARVPPGQKIPWFGPPMSATSMATARLMETWAHAQDVYDALGLRREPTRRLRQIARFGVRTRDFAFSVHGLAVPPDEFRVELSGVDGTQWTFGPEEAAQRVTGSALGFCLVVTQRRHPADTDVIAVGPDAEKWLEIAQAFAGPPGSGRKAGQFA</sequence>
<dbReference type="EMBL" id="JACCFK010000001">
    <property type="protein sequence ID" value="NYI91212.1"/>
    <property type="molecule type" value="Genomic_DNA"/>
</dbReference>
<dbReference type="SUPFAM" id="SSF109854">
    <property type="entry name" value="DinB/YfiT-like putative metalloenzymes"/>
    <property type="match status" value="1"/>
</dbReference>
<dbReference type="Pfam" id="PF11716">
    <property type="entry name" value="MDMPI_N"/>
    <property type="match status" value="1"/>
</dbReference>
<dbReference type="Proteomes" id="UP000549616">
    <property type="component" value="Unassembled WGS sequence"/>
</dbReference>
<protein>
    <submittedName>
        <fullName evidence="3">Uncharacterized protein (TIGR03084 family)</fullName>
    </submittedName>
</protein>
<comment type="caution">
    <text evidence="3">The sequence shown here is derived from an EMBL/GenBank/DDBJ whole genome shotgun (WGS) entry which is preliminary data.</text>
</comment>
<dbReference type="InterPro" id="IPR017517">
    <property type="entry name" value="Maleyloyr_isom"/>
</dbReference>
<evidence type="ECO:0000259" key="1">
    <source>
        <dbReference type="Pfam" id="PF08608"/>
    </source>
</evidence>
<dbReference type="GO" id="GO:0046872">
    <property type="term" value="F:metal ion binding"/>
    <property type="evidence" value="ECO:0007669"/>
    <property type="project" value="InterPro"/>
</dbReference>
<accession>A0A853B8W2</accession>
<dbReference type="NCBIfam" id="TIGR03084">
    <property type="entry name" value="TIGR03084 family metal-binding protein"/>
    <property type="match status" value="1"/>
</dbReference>
<keyword evidence="4" id="KW-1185">Reference proteome</keyword>
<dbReference type="Pfam" id="PF08608">
    <property type="entry name" value="Wyosine_form"/>
    <property type="match status" value="1"/>
</dbReference>
<dbReference type="RefSeq" id="WP_179775133.1">
    <property type="nucleotide sequence ID" value="NZ_JACCFK010000001.1"/>
</dbReference>
<evidence type="ECO:0000259" key="2">
    <source>
        <dbReference type="Pfam" id="PF11716"/>
    </source>
</evidence>
<evidence type="ECO:0000313" key="3">
    <source>
        <dbReference type="EMBL" id="NYI91212.1"/>
    </source>
</evidence>
<dbReference type="InterPro" id="IPR034660">
    <property type="entry name" value="DinB/YfiT-like"/>
</dbReference>
<feature type="domain" description="tRNA wybutosine-synthesis" evidence="1">
    <location>
        <begin position="181"/>
        <end position="231"/>
    </location>
</feature>
<evidence type="ECO:0000313" key="4">
    <source>
        <dbReference type="Proteomes" id="UP000549616"/>
    </source>
</evidence>
<name>A0A853B8W2_9PSEU</name>
<dbReference type="InterPro" id="IPR017518">
    <property type="entry name" value="CHP03084"/>
</dbReference>
<gene>
    <name evidence="3" type="ORF">HNR02_004535</name>
</gene>